<reference evidence="2" key="1">
    <citation type="submission" date="2020-08" db="EMBL/GenBank/DDBJ databases">
        <title>Taxonomic study for Lactobacillus species isolated from hardwood bark.</title>
        <authorList>
            <person name="Tohno M."/>
            <person name="Tanizawa Y."/>
        </authorList>
    </citation>
    <scope>NUCLEOTIDE SEQUENCE</scope>
    <source>
        <strain evidence="2">B40</strain>
    </source>
</reference>
<proteinExistence type="predicted"/>
<dbReference type="AlphaFoldDB" id="A0A916QGE6"/>
<keyword evidence="3" id="KW-1185">Reference proteome</keyword>
<evidence type="ECO:0000256" key="1">
    <source>
        <dbReference type="SAM" id="Phobius"/>
    </source>
</evidence>
<evidence type="ECO:0000313" key="3">
    <source>
        <dbReference type="Proteomes" id="UP000677218"/>
    </source>
</evidence>
<dbReference type="EMBL" id="BMAY01000002">
    <property type="protein sequence ID" value="GFZ26514.1"/>
    <property type="molecule type" value="Genomic_DNA"/>
</dbReference>
<protein>
    <submittedName>
        <fullName evidence="2">Uncharacterized protein</fullName>
    </submittedName>
</protein>
<dbReference type="RefSeq" id="WP_212780214.1">
    <property type="nucleotide sequence ID" value="NZ_BMAY01000002.1"/>
</dbReference>
<accession>A0A916QGE6</accession>
<keyword evidence="1" id="KW-0812">Transmembrane</keyword>
<evidence type="ECO:0000313" key="2">
    <source>
        <dbReference type="EMBL" id="GFZ26514.1"/>
    </source>
</evidence>
<name>A0A916QGE6_9LACO</name>
<gene>
    <name evidence="2" type="ORF">LCB40_03940</name>
</gene>
<comment type="caution">
    <text evidence="2">The sequence shown here is derived from an EMBL/GenBank/DDBJ whole genome shotgun (WGS) entry which is preliminary data.</text>
</comment>
<dbReference type="Proteomes" id="UP000677218">
    <property type="component" value="Unassembled WGS sequence"/>
</dbReference>
<sequence>MLPTKTKRHYYYWLIGIFLMGILASANALLTFDPQDKKDVLNVYLYPHMLSLYLQSFVLIISGKEIMNFTTVKPYISLRGGDNDIGARLWTAVILNAAALFLGIFIPYIVVGWSWFTLGSWQLGTALIVLHIVVMLVLSTLLLGIYYQAHPYLQILAAIMLNLVFHYMIENQLLVKYSIYFDQLWRDIHLYSH</sequence>
<feature type="transmembrane region" description="Helical" evidence="1">
    <location>
        <begin position="89"/>
        <end position="111"/>
    </location>
</feature>
<keyword evidence="1" id="KW-0472">Membrane</keyword>
<feature type="transmembrane region" description="Helical" evidence="1">
    <location>
        <begin position="123"/>
        <end position="145"/>
    </location>
</feature>
<feature type="transmembrane region" description="Helical" evidence="1">
    <location>
        <begin position="152"/>
        <end position="169"/>
    </location>
</feature>
<organism evidence="2 3">
    <name type="scientific">Lactobacillus corticis</name>
    <dbReference type="NCBI Taxonomy" id="2201249"/>
    <lineage>
        <taxon>Bacteria</taxon>
        <taxon>Bacillati</taxon>
        <taxon>Bacillota</taxon>
        <taxon>Bacilli</taxon>
        <taxon>Lactobacillales</taxon>
        <taxon>Lactobacillaceae</taxon>
        <taxon>Lactobacillus</taxon>
    </lineage>
</organism>
<keyword evidence="1" id="KW-1133">Transmembrane helix</keyword>
<feature type="transmembrane region" description="Helical" evidence="1">
    <location>
        <begin position="44"/>
        <end position="63"/>
    </location>
</feature>
<feature type="transmembrane region" description="Helical" evidence="1">
    <location>
        <begin position="12"/>
        <end position="32"/>
    </location>
</feature>